<organism evidence="1">
    <name type="scientific">Symploca sp. SIO1C4</name>
    <dbReference type="NCBI Taxonomy" id="2607765"/>
    <lineage>
        <taxon>Bacteria</taxon>
        <taxon>Bacillati</taxon>
        <taxon>Cyanobacteriota</taxon>
        <taxon>Cyanophyceae</taxon>
        <taxon>Coleofasciculales</taxon>
        <taxon>Coleofasciculaceae</taxon>
        <taxon>Symploca</taxon>
    </lineage>
</organism>
<gene>
    <name evidence="1" type="ORF">F6J89_30775</name>
</gene>
<dbReference type="AlphaFoldDB" id="A0A6B3NJD3"/>
<accession>A0A6B3NJD3</accession>
<protein>
    <submittedName>
        <fullName evidence="1">Uncharacterized protein</fullName>
    </submittedName>
</protein>
<evidence type="ECO:0000313" key="1">
    <source>
        <dbReference type="EMBL" id="NER31873.1"/>
    </source>
</evidence>
<reference evidence="1" key="1">
    <citation type="submission" date="2019-11" db="EMBL/GenBank/DDBJ databases">
        <title>Genomic insights into an expanded diversity of filamentous marine cyanobacteria reveals the extraordinary biosynthetic potential of Moorea and Okeania.</title>
        <authorList>
            <person name="Ferreira Leao T."/>
            <person name="Wang M."/>
            <person name="Moss N."/>
            <person name="Da Silva R."/>
            <person name="Sanders J."/>
            <person name="Nurk S."/>
            <person name="Gurevich A."/>
            <person name="Humphrey G."/>
            <person name="Reher R."/>
            <person name="Zhu Q."/>
            <person name="Belda-Ferre P."/>
            <person name="Glukhov E."/>
            <person name="Rex R."/>
            <person name="Dorrestein P.C."/>
            <person name="Knight R."/>
            <person name="Pevzner P."/>
            <person name="Gerwick W.H."/>
            <person name="Gerwick L."/>
        </authorList>
    </citation>
    <scope>NUCLEOTIDE SEQUENCE</scope>
    <source>
        <strain evidence="1">SIO1C4</strain>
    </source>
</reference>
<comment type="caution">
    <text evidence="1">The sequence shown here is derived from an EMBL/GenBank/DDBJ whole genome shotgun (WGS) entry which is preliminary data.</text>
</comment>
<sequence length="220" mass="24871">MSKKKKLKKQANTIKGLAQLQAVVEVYSYDSEQLCPWSKTLSNSFGWIRLSEHTTEVEIGSVLAQLVNYNHLENHGEAKEVLGRILSAYSLILPGGIQVRAASGKVINPGCCCGLEGWRDWLRFLKTGQSPWLGHGPNAWVERAGNLVRVWSDNRAKAFHIDFERSHFETQLSKVQQDLSAFLLQIETWAAQVGFREPSKLSSKFDECFAVSRGLRRRVR</sequence>
<name>A0A6B3NJD3_9CYAN</name>
<proteinExistence type="predicted"/>
<dbReference type="EMBL" id="JAAHFQ010000968">
    <property type="protein sequence ID" value="NER31873.1"/>
    <property type="molecule type" value="Genomic_DNA"/>
</dbReference>